<sequence>MMLQTMLIMLALTSPFSVQPTAEPAAMWQGNQSVELAVKKSEPTQILPIEQQSEFKTVNDISLQDTKSEVLNKKGYPEQTKEDLILGSREYIYDDVTIGIIDGTVSYIQVKKEATYLKVNDVYMELTPRSIKHTLGKPDFIAEDGDVYIKGHQVVKVYFDKNEHLKQVEFFDEASF</sequence>
<dbReference type="Proteomes" id="UP000608071">
    <property type="component" value="Unassembled WGS sequence"/>
</dbReference>
<keyword evidence="2" id="KW-1185">Reference proteome</keyword>
<evidence type="ECO:0000313" key="2">
    <source>
        <dbReference type="Proteomes" id="UP000608071"/>
    </source>
</evidence>
<protein>
    <submittedName>
        <fullName evidence="1">Uncharacterized protein</fullName>
    </submittedName>
</protein>
<organism evidence="1 2">
    <name type="scientific">Paenibacillus gallinarum</name>
    <dbReference type="NCBI Taxonomy" id="2762232"/>
    <lineage>
        <taxon>Bacteria</taxon>
        <taxon>Bacillati</taxon>
        <taxon>Bacillota</taxon>
        <taxon>Bacilli</taxon>
        <taxon>Bacillales</taxon>
        <taxon>Paenibacillaceae</taxon>
        <taxon>Paenibacillus</taxon>
    </lineage>
</organism>
<name>A0ABR8T4J0_9BACL</name>
<gene>
    <name evidence="1" type="ORF">H9647_21730</name>
</gene>
<accession>A0ABR8T4J0</accession>
<dbReference type="EMBL" id="JACSQL010000014">
    <property type="protein sequence ID" value="MBD7970689.1"/>
    <property type="molecule type" value="Genomic_DNA"/>
</dbReference>
<evidence type="ECO:0000313" key="1">
    <source>
        <dbReference type="EMBL" id="MBD7970689.1"/>
    </source>
</evidence>
<proteinExistence type="predicted"/>
<reference evidence="1 2" key="1">
    <citation type="submission" date="2020-08" db="EMBL/GenBank/DDBJ databases">
        <title>A Genomic Blueprint of the Chicken Gut Microbiome.</title>
        <authorList>
            <person name="Gilroy R."/>
            <person name="Ravi A."/>
            <person name="Getino M."/>
            <person name="Pursley I."/>
            <person name="Horton D.L."/>
            <person name="Alikhan N.-F."/>
            <person name="Baker D."/>
            <person name="Gharbi K."/>
            <person name="Hall N."/>
            <person name="Watson M."/>
            <person name="Adriaenssens E.M."/>
            <person name="Foster-Nyarko E."/>
            <person name="Jarju S."/>
            <person name="Secka A."/>
            <person name="Antonio M."/>
            <person name="Oren A."/>
            <person name="Chaudhuri R."/>
            <person name="La Ragione R.M."/>
            <person name="Hildebrand F."/>
            <person name="Pallen M.J."/>
        </authorList>
    </citation>
    <scope>NUCLEOTIDE SEQUENCE [LARGE SCALE GENOMIC DNA]</scope>
    <source>
        <strain evidence="1 2">Sa2BVA9</strain>
    </source>
</reference>
<comment type="caution">
    <text evidence="1">The sequence shown here is derived from an EMBL/GenBank/DDBJ whole genome shotgun (WGS) entry which is preliminary data.</text>
</comment>